<dbReference type="InterPro" id="IPR007607">
    <property type="entry name" value="BacA/B"/>
</dbReference>
<proteinExistence type="inferred from homology"/>
<keyword evidence="3" id="KW-1185">Reference proteome</keyword>
<dbReference type="Proteomes" id="UP000249620">
    <property type="component" value="Unassembled WGS sequence"/>
</dbReference>
<dbReference type="AlphaFoldDB" id="A0A327YT63"/>
<reference evidence="2 3" key="1">
    <citation type="submission" date="2018-06" db="EMBL/GenBank/DDBJ databases">
        <title>Genomic Encyclopedia of Type Strains, Phase III (KMG-III): the genomes of soil and plant-associated and newly described type strains.</title>
        <authorList>
            <person name="Whitman W."/>
        </authorList>
    </citation>
    <scope>NUCLEOTIDE SEQUENCE [LARGE SCALE GENOMIC DNA]</scope>
    <source>
        <strain evidence="2 3">CGMCC 1.12398</strain>
    </source>
</reference>
<sequence>MFEKVKNQDHLLGKTNRIVEGTTITGDITTLADFRLDGKLKGNFTSEGKIVIGPIGEVIGDIVCKSIDIEGVFSGKLQAEGMLNVKSKAHITGEVIVGKLAVEPGARFEASCEMRTQVK</sequence>
<evidence type="ECO:0000313" key="3">
    <source>
        <dbReference type="Proteomes" id="UP000249620"/>
    </source>
</evidence>
<dbReference type="PANTHER" id="PTHR35024">
    <property type="entry name" value="HYPOTHETICAL CYTOSOLIC PROTEIN"/>
    <property type="match status" value="1"/>
</dbReference>
<gene>
    <name evidence="2" type="ORF">B0I03_10311</name>
</gene>
<evidence type="ECO:0000313" key="2">
    <source>
        <dbReference type="EMBL" id="RAK23546.1"/>
    </source>
</evidence>
<dbReference type="EMBL" id="QLMI01000003">
    <property type="protein sequence ID" value="RAK23546.1"/>
    <property type="molecule type" value="Genomic_DNA"/>
</dbReference>
<comment type="similarity">
    <text evidence="1">Belongs to the bactofilin family.</text>
</comment>
<accession>A0A327YT63</accession>
<comment type="caution">
    <text evidence="2">The sequence shown here is derived from an EMBL/GenBank/DDBJ whole genome shotgun (WGS) entry which is preliminary data.</text>
</comment>
<dbReference type="RefSeq" id="WP_111566387.1">
    <property type="nucleotide sequence ID" value="NZ_QLMI01000003.1"/>
</dbReference>
<organism evidence="2 3">
    <name type="scientific">Flavobacterium aquaticum</name>
    <dbReference type="NCBI Taxonomy" id="1236486"/>
    <lineage>
        <taxon>Bacteria</taxon>
        <taxon>Pseudomonadati</taxon>
        <taxon>Bacteroidota</taxon>
        <taxon>Flavobacteriia</taxon>
        <taxon>Flavobacteriales</taxon>
        <taxon>Flavobacteriaceae</taxon>
        <taxon>Flavobacterium</taxon>
    </lineage>
</organism>
<protein>
    <submittedName>
        <fullName evidence="2">Polymer-forming protein</fullName>
    </submittedName>
</protein>
<evidence type="ECO:0000256" key="1">
    <source>
        <dbReference type="ARBA" id="ARBA00044755"/>
    </source>
</evidence>
<dbReference type="PANTHER" id="PTHR35024:SF4">
    <property type="entry name" value="POLYMER-FORMING CYTOSKELETAL PROTEIN"/>
    <property type="match status" value="1"/>
</dbReference>
<dbReference type="Pfam" id="PF04519">
    <property type="entry name" value="Bactofilin"/>
    <property type="match status" value="1"/>
</dbReference>
<name>A0A327YT63_9FLAO</name>
<dbReference type="OrthoDB" id="5432602at2"/>